<proteinExistence type="predicted"/>
<protein>
    <submittedName>
        <fullName evidence="3">Uncharacterized protein</fullName>
    </submittedName>
</protein>
<comment type="caution">
    <text evidence="3">The sequence shown here is derived from an EMBL/GenBank/DDBJ whole genome shotgun (WGS) entry which is preliminary data.</text>
</comment>
<evidence type="ECO:0000256" key="2">
    <source>
        <dbReference type="SAM" id="MobiDB-lite"/>
    </source>
</evidence>
<dbReference type="EMBL" id="QGKY02001015">
    <property type="protein sequence ID" value="KAF2570130.1"/>
    <property type="molecule type" value="Genomic_DNA"/>
</dbReference>
<organism evidence="3">
    <name type="scientific">Brassica cretica</name>
    <name type="common">Mustard</name>
    <dbReference type="NCBI Taxonomy" id="69181"/>
    <lineage>
        <taxon>Eukaryota</taxon>
        <taxon>Viridiplantae</taxon>
        <taxon>Streptophyta</taxon>
        <taxon>Embryophyta</taxon>
        <taxon>Tracheophyta</taxon>
        <taxon>Spermatophyta</taxon>
        <taxon>Magnoliopsida</taxon>
        <taxon>eudicotyledons</taxon>
        <taxon>Gunneridae</taxon>
        <taxon>Pentapetalae</taxon>
        <taxon>rosids</taxon>
        <taxon>malvids</taxon>
        <taxon>Brassicales</taxon>
        <taxon>Brassicaceae</taxon>
        <taxon>Brassiceae</taxon>
        <taxon>Brassica</taxon>
    </lineage>
</organism>
<accession>A0A8S9IJ56</accession>
<sequence>MTRNCLGTLGFLFRSGACIRTRSSLGTRNVFFFAGTVHRFPRQDYYRYLFGFRILPLGRWPLSSSYVVFYFCKKSLTCLQGAGVGVMTQVPGLRCLPRLEKHDLDCSLYFTGPRCALGCTGVLGSFDSIFRLAHTNSCVMSHTRFDSLWACHRGRATFVRVSQDRRRFLRVDPCSSRRASPSLLVLREEVEVLKCQVSGEKEQRVAREFEIHDLKEKVAEASSADALAMNQKNQELEEDIEALKEAAETFKFEMVMAVNRARVVARWELMREWLRKKSAQWDLVMALEQYKAVVQEEARSKGAPLPTFEDELAIPPSSDRDVDSSVKLRGSPT</sequence>
<name>A0A8S9IJ56_BRACR</name>
<dbReference type="AlphaFoldDB" id="A0A8S9IJ56"/>
<reference evidence="3" key="1">
    <citation type="submission" date="2019-12" db="EMBL/GenBank/DDBJ databases">
        <title>Genome sequencing and annotation of Brassica cretica.</title>
        <authorList>
            <person name="Studholme D.J."/>
            <person name="Sarris P.F."/>
        </authorList>
    </citation>
    <scope>NUCLEOTIDE SEQUENCE</scope>
    <source>
        <strain evidence="3">PFS-102/07</strain>
        <tissue evidence="3">Leaf</tissue>
    </source>
</reference>
<gene>
    <name evidence="3" type="ORF">F2Q70_00002864</name>
</gene>
<feature type="coiled-coil region" evidence="1">
    <location>
        <begin position="219"/>
        <end position="253"/>
    </location>
</feature>
<evidence type="ECO:0000313" key="3">
    <source>
        <dbReference type="EMBL" id="KAF2570130.1"/>
    </source>
</evidence>
<keyword evidence="1" id="KW-0175">Coiled coil</keyword>
<evidence type="ECO:0000256" key="1">
    <source>
        <dbReference type="SAM" id="Coils"/>
    </source>
</evidence>
<feature type="region of interest" description="Disordered" evidence="2">
    <location>
        <begin position="299"/>
        <end position="333"/>
    </location>
</feature>